<evidence type="ECO:0000256" key="10">
    <source>
        <dbReference type="SAM" id="MobiDB-lite"/>
    </source>
</evidence>
<comment type="similarity">
    <text evidence="4">Belongs to the YAE1 family.</text>
</comment>
<organism evidence="12 13">
    <name type="scientific">Staphylotrichum tortipilum</name>
    <dbReference type="NCBI Taxonomy" id="2831512"/>
    <lineage>
        <taxon>Eukaryota</taxon>
        <taxon>Fungi</taxon>
        <taxon>Dikarya</taxon>
        <taxon>Ascomycota</taxon>
        <taxon>Pezizomycotina</taxon>
        <taxon>Sordariomycetes</taxon>
        <taxon>Sordariomycetidae</taxon>
        <taxon>Sordariales</taxon>
        <taxon>Chaetomiaceae</taxon>
        <taxon>Staphylotrichum</taxon>
    </lineage>
</organism>
<evidence type="ECO:0000256" key="7">
    <source>
        <dbReference type="ARBA" id="ARBA00018400"/>
    </source>
</evidence>
<feature type="non-terminal residue" evidence="12">
    <location>
        <position position="218"/>
    </location>
</feature>
<comment type="function">
    <text evidence="1">The complex LTO1:YAE1 may function as a target specific adapter that probably recruits apo-RPLI1 to the cytosolic iron-sulfur protein assembly (CIA) complex machinery. May be required for biogenesis of the large ribosomal subunit and initiation of translation.</text>
</comment>
<evidence type="ECO:0000313" key="13">
    <source>
        <dbReference type="Proteomes" id="UP001303889"/>
    </source>
</evidence>
<comment type="caution">
    <text evidence="12">The sequence shown here is derived from an EMBL/GenBank/DDBJ whole genome shotgun (WGS) entry which is preliminary data.</text>
</comment>
<feature type="region of interest" description="Disordered" evidence="10">
    <location>
        <begin position="1"/>
        <end position="86"/>
    </location>
</feature>
<evidence type="ECO:0000256" key="9">
    <source>
        <dbReference type="ARBA" id="ARBA00023242"/>
    </source>
</evidence>
<evidence type="ECO:0000256" key="8">
    <source>
        <dbReference type="ARBA" id="ARBA00022490"/>
    </source>
</evidence>
<dbReference type="GO" id="GO:0005737">
    <property type="term" value="C:cytoplasm"/>
    <property type="evidence" value="ECO:0007669"/>
    <property type="project" value="UniProtKB-SubCell"/>
</dbReference>
<comment type="subcellular location">
    <subcellularLocation>
        <location evidence="3">Cytoplasm</location>
    </subcellularLocation>
    <subcellularLocation>
        <location evidence="2">Nucleus</location>
    </subcellularLocation>
</comment>
<feature type="compositionally biased region" description="Low complexity" evidence="10">
    <location>
        <begin position="34"/>
        <end position="48"/>
    </location>
</feature>
<name>A0AAN6MBC8_9PEZI</name>
<comment type="subunit">
    <text evidence="5">May form a complex with LTO1.</text>
</comment>
<keyword evidence="9" id="KW-0539">Nucleus</keyword>
<reference evidence="12" key="1">
    <citation type="journal article" date="2023" name="Mol. Phylogenet. Evol.">
        <title>Genome-scale phylogeny and comparative genomics of the fungal order Sordariales.</title>
        <authorList>
            <person name="Hensen N."/>
            <person name="Bonometti L."/>
            <person name="Westerberg I."/>
            <person name="Brannstrom I.O."/>
            <person name="Guillou S."/>
            <person name="Cros-Aarteil S."/>
            <person name="Calhoun S."/>
            <person name="Haridas S."/>
            <person name="Kuo A."/>
            <person name="Mondo S."/>
            <person name="Pangilinan J."/>
            <person name="Riley R."/>
            <person name="LaButti K."/>
            <person name="Andreopoulos B."/>
            <person name="Lipzen A."/>
            <person name="Chen C."/>
            <person name="Yan M."/>
            <person name="Daum C."/>
            <person name="Ng V."/>
            <person name="Clum A."/>
            <person name="Steindorff A."/>
            <person name="Ohm R.A."/>
            <person name="Martin F."/>
            <person name="Silar P."/>
            <person name="Natvig D.O."/>
            <person name="Lalanne C."/>
            <person name="Gautier V."/>
            <person name="Ament-Velasquez S.L."/>
            <person name="Kruys A."/>
            <person name="Hutchinson M.I."/>
            <person name="Powell A.J."/>
            <person name="Barry K."/>
            <person name="Miller A.N."/>
            <person name="Grigoriev I.V."/>
            <person name="Debuchy R."/>
            <person name="Gladieux P."/>
            <person name="Hiltunen Thoren M."/>
            <person name="Johannesson H."/>
        </authorList>
    </citation>
    <scope>NUCLEOTIDE SEQUENCE</scope>
    <source>
        <strain evidence="12">CBS 103.79</strain>
    </source>
</reference>
<dbReference type="PANTHER" id="PTHR18829">
    <property type="entry name" value="PROTEIN YAE1 HOMOLOG"/>
    <property type="match status" value="1"/>
</dbReference>
<dbReference type="PANTHER" id="PTHR18829:SF0">
    <property type="entry name" value="PROTEIN YAE1 HOMOLOG"/>
    <property type="match status" value="1"/>
</dbReference>
<dbReference type="AlphaFoldDB" id="A0AAN6MBC8"/>
<evidence type="ECO:0000256" key="5">
    <source>
        <dbReference type="ARBA" id="ARBA00011427"/>
    </source>
</evidence>
<evidence type="ECO:0000259" key="11">
    <source>
        <dbReference type="Pfam" id="PF09811"/>
    </source>
</evidence>
<evidence type="ECO:0000256" key="1">
    <source>
        <dbReference type="ARBA" id="ARBA00003836"/>
    </source>
</evidence>
<accession>A0AAN6MBC8</accession>
<protein>
    <recommendedName>
        <fullName evidence="7">Protein YAE1</fullName>
    </recommendedName>
    <alternativeName>
        <fullName evidence="6">Protein yae1</fullName>
    </alternativeName>
</protein>
<dbReference type="InterPro" id="IPR038881">
    <property type="entry name" value="Yae1-like"/>
</dbReference>
<evidence type="ECO:0000256" key="2">
    <source>
        <dbReference type="ARBA" id="ARBA00004123"/>
    </source>
</evidence>
<dbReference type="InterPro" id="IPR019191">
    <property type="entry name" value="Essential_protein_Yae1_N"/>
</dbReference>
<evidence type="ECO:0000313" key="12">
    <source>
        <dbReference type="EMBL" id="KAK3897796.1"/>
    </source>
</evidence>
<evidence type="ECO:0000256" key="4">
    <source>
        <dbReference type="ARBA" id="ARBA00007096"/>
    </source>
</evidence>
<dbReference type="GO" id="GO:0005634">
    <property type="term" value="C:nucleus"/>
    <property type="evidence" value="ECO:0007669"/>
    <property type="project" value="UniProtKB-SubCell"/>
</dbReference>
<keyword evidence="13" id="KW-1185">Reference proteome</keyword>
<evidence type="ECO:0000256" key="3">
    <source>
        <dbReference type="ARBA" id="ARBA00004496"/>
    </source>
</evidence>
<reference evidence="12" key="2">
    <citation type="submission" date="2023-05" db="EMBL/GenBank/DDBJ databases">
        <authorList>
            <consortium name="Lawrence Berkeley National Laboratory"/>
            <person name="Steindorff A."/>
            <person name="Hensen N."/>
            <person name="Bonometti L."/>
            <person name="Westerberg I."/>
            <person name="Brannstrom I.O."/>
            <person name="Guillou S."/>
            <person name="Cros-Aarteil S."/>
            <person name="Calhoun S."/>
            <person name="Haridas S."/>
            <person name="Kuo A."/>
            <person name="Mondo S."/>
            <person name="Pangilinan J."/>
            <person name="Riley R."/>
            <person name="Labutti K."/>
            <person name="Andreopoulos B."/>
            <person name="Lipzen A."/>
            <person name="Chen C."/>
            <person name="Yanf M."/>
            <person name="Daum C."/>
            <person name="Ng V."/>
            <person name="Clum A."/>
            <person name="Ohm R."/>
            <person name="Martin F."/>
            <person name="Silar P."/>
            <person name="Natvig D."/>
            <person name="Lalanne C."/>
            <person name="Gautier V."/>
            <person name="Ament-Velasquez S.L."/>
            <person name="Kruys A."/>
            <person name="Hutchinson M.I."/>
            <person name="Powell A.J."/>
            <person name="Barry K."/>
            <person name="Miller A.N."/>
            <person name="Grigoriev I.V."/>
            <person name="Debuchy R."/>
            <person name="Gladieux P."/>
            <person name="Thoren M.H."/>
            <person name="Johannesson H."/>
        </authorList>
    </citation>
    <scope>NUCLEOTIDE SEQUENCE</scope>
    <source>
        <strain evidence="12">CBS 103.79</strain>
    </source>
</reference>
<feature type="domain" description="Essential protein Yae1 N-terminal" evidence="11">
    <location>
        <begin position="91"/>
        <end position="128"/>
    </location>
</feature>
<dbReference type="Pfam" id="PF09811">
    <property type="entry name" value="Yae1_N"/>
    <property type="match status" value="1"/>
</dbReference>
<evidence type="ECO:0000256" key="6">
    <source>
        <dbReference type="ARBA" id="ARBA00017286"/>
    </source>
</evidence>
<proteinExistence type="inferred from homology"/>
<dbReference type="EMBL" id="MU856067">
    <property type="protein sequence ID" value="KAK3897796.1"/>
    <property type="molecule type" value="Genomic_DNA"/>
</dbReference>
<sequence>MLLRHTSPHNLDPDIFHNMASSHPDPSLHHADIPTTNPNFTTPSNFTTNDDENNLDDIWGSDSPPSSYPHHHHQTQPSEIPHLSRAHTTAGYRDGIAAAKALSAQPGFDEGYPLGAALGARAGQLLGVMEGLAAAAGLHALSHDSSGRGGCQGEGERIGRLLTEARRELTAPGVFGGEYFGERGDWSYPVEGGGGVVFGDVAEAHPLLRKWRGIVRGE</sequence>
<dbReference type="Proteomes" id="UP001303889">
    <property type="component" value="Unassembled WGS sequence"/>
</dbReference>
<keyword evidence="8" id="KW-0963">Cytoplasm</keyword>
<gene>
    <name evidence="12" type="ORF">C8A05DRAFT_38629</name>
</gene>